<evidence type="ECO:0000313" key="6">
    <source>
        <dbReference type="Proteomes" id="UP000014417"/>
    </source>
</evidence>
<dbReference type="Pfam" id="PF13335">
    <property type="entry name" value="Mg_chelatase_C"/>
    <property type="match status" value="1"/>
</dbReference>
<keyword evidence="2" id="KW-0547">Nucleotide-binding</keyword>
<dbReference type="PANTHER" id="PTHR32039">
    <property type="entry name" value="MAGNESIUM-CHELATASE SUBUNIT CHLI"/>
    <property type="match status" value="1"/>
</dbReference>
<dbReference type="InterPro" id="IPR025158">
    <property type="entry name" value="Mg_chelat-rel_C"/>
</dbReference>
<evidence type="ECO:0000256" key="2">
    <source>
        <dbReference type="ARBA" id="ARBA00022741"/>
    </source>
</evidence>
<organism evidence="5 6">
    <name type="scientific">Propionimicrobium lymphophilum ACS-093-V-SCH5</name>
    <dbReference type="NCBI Taxonomy" id="883161"/>
    <lineage>
        <taxon>Bacteria</taxon>
        <taxon>Bacillati</taxon>
        <taxon>Actinomycetota</taxon>
        <taxon>Actinomycetes</taxon>
        <taxon>Propionibacteriales</taxon>
        <taxon>Propionibacteriaceae</taxon>
        <taxon>Propionimicrobium</taxon>
    </lineage>
</organism>
<accession>S2W4Q2</accession>
<gene>
    <name evidence="5" type="ORF">HMPREF9306_00761</name>
</gene>
<dbReference type="InterPro" id="IPR045006">
    <property type="entry name" value="CHLI-like"/>
</dbReference>
<keyword evidence="6" id="KW-1185">Reference proteome</keyword>
<dbReference type="PATRIC" id="fig|883161.3.peg.761"/>
<evidence type="ECO:0000256" key="1">
    <source>
        <dbReference type="ARBA" id="ARBA00006354"/>
    </source>
</evidence>
<dbReference type="SMART" id="SM00382">
    <property type="entry name" value="AAA"/>
    <property type="match status" value="1"/>
</dbReference>
<dbReference type="InterPro" id="IPR004482">
    <property type="entry name" value="Mg_chelat-rel"/>
</dbReference>
<dbReference type="GO" id="GO:0005524">
    <property type="term" value="F:ATP binding"/>
    <property type="evidence" value="ECO:0007669"/>
    <property type="project" value="UniProtKB-KW"/>
</dbReference>
<proteinExistence type="inferred from homology"/>
<dbReference type="EMBL" id="AGZR01000005">
    <property type="protein sequence ID" value="EPD33230.1"/>
    <property type="molecule type" value="Genomic_DNA"/>
</dbReference>
<dbReference type="GO" id="GO:0003677">
    <property type="term" value="F:DNA binding"/>
    <property type="evidence" value="ECO:0007669"/>
    <property type="project" value="InterPro"/>
</dbReference>
<protein>
    <submittedName>
        <fullName evidence="5">Mg chelatase-like protein</fullName>
    </submittedName>
</protein>
<keyword evidence="3" id="KW-0067">ATP-binding</keyword>
<dbReference type="InterPro" id="IPR014721">
    <property type="entry name" value="Ribsml_uS5_D2-typ_fold_subgr"/>
</dbReference>
<dbReference type="SUPFAM" id="SSF52540">
    <property type="entry name" value="P-loop containing nucleoside triphosphate hydrolases"/>
    <property type="match status" value="1"/>
</dbReference>
<dbReference type="SUPFAM" id="SSF54211">
    <property type="entry name" value="Ribosomal protein S5 domain 2-like"/>
    <property type="match status" value="1"/>
</dbReference>
<dbReference type="InterPro" id="IPR001208">
    <property type="entry name" value="MCM_dom"/>
</dbReference>
<dbReference type="Proteomes" id="UP000014417">
    <property type="component" value="Unassembled WGS sequence"/>
</dbReference>
<evidence type="ECO:0000259" key="4">
    <source>
        <dbReference type="PROSITE" id="PS50051"/>
    </source>
</evidence>
<comment type="caution">
    <text evidence="5">The sequence shown here is derived from an EMBL/GenBank/DDBJ whole genome shotgun (WGS) entry which is preliminary data.</text>
</comment>
<evidence type="ECO:0000256" key="3">
    <source>
        <dbReference type="ARBA" id="ARBA00022840"/>
    </source>
</evidence>
<sequence length="507" mass="54220">MSTSAWSMALVGVTPKPVEVEAALTPGLPRTIMVGLPDTALYEARDRCRAAVAGAGLTWPNQLLTINLTPANLPKSGSHFDLAIVSAVLAASQLVPPEIASKAIMLGELGLDGKVRRVPGLLPALLGAREIGMTTAIVPANQAREAELVSGMTIWPVSSISDLIEVLHGRPGNPDIPDAPQLEPETNIRPDFSDVIGQPMAAWALEVAAAGGHHVFMQGPPGVGKTMLAERLVGILPDLTEQESLEVSAIHSVLGRDLSSGLIERPPFAHPHHNASMASLIGGGARIAKPGAISLAHRGVLFLDEAPEFSSRCLEALRQPLESGSVTIARSLGQVSFPARFQLVLAANPCPCGHYGVRGQMCSCAPNAVRRYSQKLSGPILDRVDIHIHMEPPVGALLSEDAARADSSEKILSRVHEARQRQRIRLRRTDWRLNSEIPGYYLRQMSVPEGIEMLDDAVATGALTSRGVDKVLRVTWTLADLDGKDLPTREHLMAALSLRMGEELVFA</sequence>
<dbReference type="NCBIfam" id="TIGR00368">
    <property type="entry name" value="YifB family Mg chelatase-like AAA ATPase"/>
    <property type="match status" value="1"/>
</dbReference>
<dbReference type="STRING" id="883161.HMPREF9306_00761"/>
<dbReference type="InterPro" id="IPR020568">
    <property type="entry name" value="Ribosomal_Su5_D2-typ_SF"/>
</dbReference>
<dbReference type="CDD" id="cd00009">
    <property type="entry name" value="AAA"/>
    <property type="match status" value="1"/>
</dbReference>
<dbReference type="Pfam" id="PF01078">
    <property type="entry name" value="Mg_chelatase"/>
    <property type="match status" value="1"/>
</dbReference>
<evidence type="ECO:0000313" key="5">
    <source>
        <dbReference type="EMBL" id="EPD33230.1"/>
    </source>
</evidence>
<dbReference type="InterPro" id="IPR003593">
    <property type="entry name" value="AAA+_ATPase"/>
</dbReference>
<dbReference type="AlphaFoldDB" id="S2W4Q2"/>
<dbReference type="Pfam" id="PF13541">
    <property type="entry name" value="ChlI"/>
    <property type="match status" value="1"/>
</dbReference>
<name>S2W4Q2_9ACTN</name>
<dbReference type="Gene3D" id="3.30.230.10">
    <property type="match status" value="1"/>
</dbReference>
<dbReference type="HOGENOM" id="CLU_026145_1_0_11"/>
<dbReference type="InterPro" id="IPR027417">
    <property type="entry name" value="P-loop_NTPase"/>
</dbReference>
<dbReference type="PANTHER" id="PTHR32039:SF7">
    <property type="entry name" value="COMPETENCE PROTEIN COMM"/>
    <property type="match status" value="1"/>
</dbReference>
<reference evidence="5 6" key="1">
    <citation type="submission" date="2013-04" db="EMBL/GenBank/DDBJ databases">
        <title>The Genome Sequence of Propionimicrobium lymphophilum ACS-093-V-SCH5.</title>
        <authorList>
            <consortium name="The Broad Institute Genomics Platform"/>
            <person name="Earl A."/>
            <person name="Ward D."/>
            <person name="Feldgarden M."/>
            <person name="Gevers D."/>
            <person name="Saerens B."/>
            <person name="Vaneechoutte M."/>
            <person name="Walker B."/>
            <person name="Young S."/>
            <person name="Zeng Q."/>
            <person name="Gargeya S."/>
            <person name="Fitzgerald M."/>
            <person name="Haas B."/>
            <person name="Abouelleil A."/>
            <person name="Allen A.W."/>
            <person name="Alvarado L."/>
            <person name="Arachchi H.M."/>
            <person name="Berlin A.M."/>
            <person name="Chapman S.B."/>
            <person name="Gainer-Dewar J."/>
            <person name="Goldberg J."/>
            <person name="Griggs A."/>
            <person name="Gujja S."/>
            <person name="Hansen M."/>
            <person name="Howarth C."/>
            <person name="Imamovic A."/>
            <person name="Ireland A."/>
            <person name="Larimer J."/>
            <person name="McCowan C."/>
            <person name="Murphy C."/>
            <person name="Pearson M."/>
            <person name="Poon T.W."/>
            <person name="Priest M."/>
            <person name="Roberts A."/>
            <person name="Saif S."/>
            <person name="Shea T."/>
            <person name="Sisk P."/>
            <person name="Sykes S."/>
            <person name="Wortman J."/>
            <person name="Nusbaum C."/>
            <person name="Birren B."/>
        </authorList>
    </citation>
    <scope>NUCLEOTIDE SEQUENCE [LARGE SCALE GENOMIC DNA]</scope>
    <source>
        <strain evidence="5 6">ACS-093-V-SCH5</strain>
    </source>
</reference>
<dbReference type="Gene3D" id="3.40.50.300">
    <property type="entry name" value="P-loop containing nucleotide triphosphate hydrolases"/>
    <property type="match status" value="1"/>
</dbReference>
<dbReference type="InterPro" id="IPR000523">
    <property type="entry name" value="Mg_chelatse_chII-like_cat_dom"/>
</dbReference>
<dbReference type="PROSITE" id="PS50051">
    <property type="entry name" value="MCM_2"/>
    <property type="match status" value="1"/>
</dbReference>
<feature type="domain" description="MCM C-terminal AAA(+) ATPase" evidence="4">
    <location>
        <begin position="284"/>
        <end position="386"/>
    </location>
</feature>
<dbReference type="RefSeq" id="WP_016455605.1">
    <property type="nucleotide sequence ID" value="NZ_KE150269.1"/>
</dbReference>
<comment type="similarity">
    <text evidence="1">Belongs to the Mg-chelatase subunits D/I family. ComM subfamily.</text>
</comment>